<dbReference type="PANTHER" id="PTHR30012">
    <property type="entry name" value="GENERAL SECRETION PATHWAY PROTEIN"/>
    <property type="match status" value="1"/>
</dbReference>
<feature type="domain" description="Type II secretion system protein GspF" evidence="8">
    <location>
        <begin position="196"/>
        <end position="316"/>
    </location>
</feature>
<evidence type="ECO:0000313" key="10">
    <source>
        <dbReference type="Proteomes" id="UP000532121"/>
    </source>
</evidence>
<keyword evidence="3" id="KW-1003">Cell membrane</keyword>
<dbReference type="Gene3D" id="1.20.81.30">
    <property type="entry name" value="Type II secretion system (T2SS), domain F"/>
    <property type="match status" value="2"/>
</dbReference>
<evidence type="ECO:0000256" key="6">
    <source>
        <dbReference type="ARBA" id="ARBA00023136"/>
    </source>
</evidence>
<evidence type="ECO:0000256" key="2">
    <source>
        <dbReference type="ARBA" id="ARBA00005745"/>
    </source>
</evidence>
<accession>A0A7X9QHT2</accession>
<dbReference type="InterPro" id="IPR018076">
    <property type="entry name" value="T2SS_GspF_dom"/>
</dbReference>
<evidence type="ECO:0000313" key="9">
    <source>
        <dbReference type="EMBL" id="NMD49525.1"/>
    </source>
</evidence>
<sequence>MKSEKQRKVIQLFNNLFASGFNLTEIVDFLERSRLLAKVYTDSMRQGLLNGLNLAEIMSSLGFSDNVVTQLALSEIHGNTQKSLLKIESYLSNLIVVKKKLIEVATYPVILIIFLILIMLGLKNYLLPQLENGNFATELISHFPFIFLLVCGFFIFLTGFLYFSSRRMSQIRLVAVCSQLPFVGSYFRLYLTAYYAREWGNLIGQGVEMSQIVRLMQKQKSKLFREIGKDMEIALISGREFHQKVLDYPFFLRELSLMIEYGEVKSKLGSELEIYAEESWEHFFSRLNKAMQLIQPLVFVLVAVIIVMIYAAMLLPIYQNMEVNL</sequence>
<dbReference type="NCBIfam" id="NF041012">
    <property type="entry name" value="T4P_ComGB"/>
    <property type="match status" value="1"/>
</dbReference>
<dbReference type="AlphaFoldDB" id="A0A7X9QHT2"/>
<dbReference type="Pfam" id="PF00482">
    <property type="entry name" value="T2SSF"/>
    <property type="match status" value="2"/>
</dbReference>
<feature type="transmembrane region" description="Helical" evidence="7">
    <location>
        <begin position="104"/>
        <end position="122"/>
    </location>
</feature>
<evidence type="ECO:0000259" key="8">
    <source>
        <dbReference type="Pfam" id="PF00482"/>
    </source>
</evidence>
<dbReference type="PANTHER" id="PTHR30012:SF0">
    <property type="entry name" value="TYPE II SECRETION SYSTEM PROTEIN F-RELATED"/>
    <property type="match status" value="1"/>
</dbReference>
<feature type="transmembrane region" description="Helical" evidence="7">
    <location>
        <begin position="142"/>
        <end position="163"/>
    </location>
</feature>
<protein>
    <submittedName>
        <fullName evidence="9">Type II secretion system F family protein</fullName>
    </submittedName>
</protein>
<reference evidence="9 10" key="1">
    <citation type="submission" date="2020-04" db="EMBL/GenBank/DDBJ databases">
        <title>MicrobeNet Type strains.</title>
        <authorList>
            <person name="Nicholson A.C."/>
        </authorList>
    </citation>
    <scope>NUCLEOTIDE SEQUENCE [LARGE SCALE GENOMIC DNA]</scope>
    <source>
        <strain evidence="9 10">DSM 22768</strain>
    </source>
</reference>
<evidence type="ECO:0000256" key="5">
    <source>
        <dbReference type="ARBA" id="ARBA00022989"/>
    </source>
</evidence>
<keyword evidence="4 7" id="KW-0812">Transmembrane</keyword>
<dbReference type="Proteomes" id="UP000532121">
    <property type="component" value="Unassembled WGS sequence"/>
</dbReference>
<evidence type="ECO:0000256" key="7">
    <source>
        <dbReference type="SAM" id="Phobius"/>
    </source>
</evidence>
<organism evidence="9 10">
    <name type="scientific">Streptococcus ratti</name>
    <dbReference type="NCBI Taxonomy" id="1341"/>
    <lineage>
        <taxon>Bacteria</taxon>
        <taxon>Bacillati</taxon>
        <taxon>Bacillota</taxon>
        <taxon>Bacilli</taxon>
        <taxon>Lactobacillales</taxon>
        <taxon>Streptococcaceae</taxon>
        <taxon>Streptococcus</taxon>
    </lineage>
</organism>
<gene>
    <name evidence="9" type="ORF">HHO37_07595</name>
</gene>
<comment type="caution">
    <text evidence="9">The sequence shown here is derived from an EMBL/GenBank/DDBJ whole genome shotgun (WGS) entry which is preliminary data.</text>
</comment>
<evidence type="ECO:0000256" key="1">
    <source>
        <dbReference type="ARBA" id="ARBA00004651"/>
    </source>
</evidence>
<name>A0A7X9QHT2_STRRT</name>
<comment type="subcellular location">
    <subcellularLocation>
        <location evidence="1">Cell membrane</location>
        <topology evidence="1">Multi-pass membrane protein</topology>
    </subcellularLocation>
</comment>
<dbReference type="InterPro" id="IPR003004">
    <property type="entry name" value="GspF/PilC"/>
</dbReference>
<dbReference type="PRINTS" id="PR00812">
    <property type="entry name" value="BCTERIALGSPF"/>
</dbReference>
<feature type="transmembrane region" description="Helical" evidence="7">
    <location>
        <begin position="296"/>
        <end position="318"/>
    </location>
</feature>
<keyword evidence="6 7" id="KW-0472">Membrane</keyword>
<evidence type="ECO:0000256" key="3">
    <source>
        <dbReference type="ARBA" id="ARBA00022475"/>
    </source>
</evidence>
<keyword evidence="5 7" id="KW-1133">Transmembrane helix</keyword>
<dbReference type="InterPro" id="IPR047692">
    <property type="entry name" value="T4P_ComGB"/>
</dbReference>
<dbReference type="EMBL" id="JABASA010000015">
    <property type="protein sequence ID" value="NMD49525.1"/>
    <property type="molecule type" value="Genomic_DNA"/>
</dbReference>
<evidence type="ECO:0000256" key="4">
    <source>
        <dbReference type="ARBA" id="ARBA00022692"/>
    </source>
</evidence>
<feature type="domain" description="Type II secretion system protein GspF" evidence="8">
    <location>
        <begin position="10"/>
        <end position="128"/>
    </location>
</feature>
<dbReference type="InterPro" id="IPR042094">
    <property type="entry name" value="T2SS_GspF_sf"/>
</dbReference>
<proteinExistence type="inferred from homology"/>
<comment type="similarity">
    <text evidence="2">Belongs to the GSP F family.</text>
</comment>
<dbReference type="GO" id="GO:0005886">
    <property type="term" value="C:plasma membrane"/>
    <property type="evidence" value="ECO:0007669"/>
    <property type="project" value="UniProtKB-SubCell"/>
</dbReference>